<keyword evidence="7" id="KW-0238">DNA-binding</keyword>
<dbReference type="InterPro" id="IPR014464">
    <property type="entry name" value="CvfB_fam"/>
</dbReference>
<dbReference type="Gene3D" id="2.40.50.140">
    <property type="entry name" value="Nucleic acid-binding proteins"/>
    <property type="match status" value="2"/>
</dbReference>
<dbReference type="PANTHER" id="PTHR37296:SF1">
    <property type="entry name" value="CONSERVED VIRULENCE FACTOR B"/>
    <property type="match status" value="1"/>
</dbReference>
<dbReference type="InterPro" id="IPR048587">
    <property type="entry name" value="CvfB_S1_3rd"/>
</dbReference>
<dbReference type="Pfam" id="PF13509">
    <property type="entry name" value="S1_2"/>
    <property type="match status" value="1"/>
</dbReference>
<evidence type="ECO:0000313" key="7">
    <source>
        <dbReference type="EMBL" id="QPS01087.1"/>
    </source>
</evidence>
<dbReference type="InterPro" id="IPR036388">
    <property type="entry name" value="WH-like_DNA-bd_sf"/>
</dbReference>
<evidence type="ECO:0000313" key="6">
    <source>
        <dbReference type="EMBL" id="MCY3053002.1"/>
    </source>
</evidence>
<dbReference type="Proteomes" id="UP001069145">
    <property type="component" value="Unassembled WGS sequence"/>
</dbReference>
<evidence type="ECO:0000259" key="4">
    <source>
        <dbReference type="Pfam" id="PF21191"/>
    </source>
</evidence>
<evidence type="ECO:0000313" key="9">
    <source>
        <dbReference type="Proteomes" id="UP001069145"/>
    </source>
</evidence>
<proteinExistence type="inferred from homology"/>
<dbReference type="InterPro" id="IPR012340">
    <property type="entry name" value="NA-bd_OB-fold"/>
</dbReference>
<dbReference type="InterPro" id="IPR040764">
    <property type="entry name" value="CvfB_WH"/>
</dbReference>
<feature type="domain" description="Conserved virulence factor B first S1" evidence="2">
    <location>
        <begin position="7"/>
        <end position="62"/>
    </location>
</feature>
<keyword evidence="9" id="KW-1185">Reference proteome</keyword>
<dbReference type="Pfam" id="PF17783">
    <property type="entry name" value="WHD_CvfB"/>
    <property type="match status" value="1"/>
</dbReference>
<dbReference type="GO" id="GO:0003677">
    <property type="term" value="F:DNA binding"/>
    <property type="evidence" value="ECO:0007669"/>
    <property type="project" value="UniProtKB-KW"/>
</dbReference>
<dbReference type="InterPro" id="IPR039566">
    <property type="entry name" value="CvfB_S1_st"/>
</dbReference>
<dbReference type="PANTHER" id="PTHR37296">
    <property type="entry name" value="CONSERVED VIRULENCE FACTOR B"/>
    <property type="match status" value="1"/>
</dbReference>
<name>A0A109REB2_9LACT</name>
<evidence type="ECO:0000259" key="2">
    <source>
        <dbReference type="Pfam" id="PF13509"/>
    </source>
</evidence>
<evidence type="ECO:0000259" key="5">
    <source>
        <dbReference type="Pfam" id="PF21543"/>
    </source>
</evidence>
<dbReference type="Pfam" id="PF21191">
    <property type="entry name" value="CvfB_1st"/>
    <property type="match status" value="1"/>
</dbReference>
<dbReference type="PIRSF" id="PIRSF012524">
    <property type="entry name" value="YitL_S1"/>
    <property type="match status" value="1"/>
</dbReference>
<protein>
    <submittedName>
        <fullName evidence="7">DNA-binding protein</fullName>
    </submittedName>
    <submittedName>
        <fullName evidence="6">S1-like domain-containing RNA-binding protein</fullName>
    </submittedName>
</protein>
<sequence length="289" mass="32986">MKELASVVSAKVSDYNAKNYYVQFAGKTFELNPSDKIKSLNIGQEILVFIYTNQKNQAKATLDFPDCRQNTYGWSEVTQVRHDLGVFLDIGLPDKDMVLSLDELPSETGLWPKKGDKLYVKLSVDRKGRQWANLADSVVVQSLTRKVKGNEKRWVNQVKKARVYQCKLNGSHLITEDYYLAFIHPSEWEVEPRLGEEVEARVIGIGQNGNLNLSLKPRAFEVINDDAEMIYQVLKRTPEGFLPYNDKSDPNAIRSAFNISKAQFKRALGHLMKTQRIEQNEDGITLKDK</sequence>
<comment type="similarity">
    <text evidence="1">Belongs to the CvfB family.</text>
</comment>
<feature type="domain" description="Conserved virulence factor B-like winged helix" evidence="3">
    <location>
        <begin position="228"/>
        <end position="286"/>
    </location>
</feature>
<dbReference type="AlphaFoldDB" id="A0A109REB2"/>
<dbReference type="Gene3D" id="1.10.10.10">
    <property type="entry name" value="Winged helix-like DNA-binding domain superfamily/Winged helix DNA-binding domain"/>
    <property type="match status" value="1"/>
</dbReference>
<evidence type="ECO:0000313" key="8">
    <source>
        <dbReference type="Proteomes" id="UP000594771"/>
    </source>
</evidence>
<evidence type="ECO:0000259" key="3">
    <source>
        <dbReference type="Pfam" id="PF17783"/>
    </source>
</evidence>
<dbReference type="Proteomes" id="UP000594771">
    <property type="component" value="Chromosome"/>
</dbReference>
<dbReference type="GeneID" id="35767661"/>
<dbReference type="OrthoDB" id="9801597at2"/>
<feature type="domain" description="Conserved virulence factor B second S1" evidence="4">
    <location>
        <begin position="72"/>
        <end position="132"/>
    </location>
</feature>
<evidence type="ECO:0000256" key="1">
    <source>
        <dbReference type="PIRNR" id="PIRNR012524"/>
    </source>
</evidence>
<dbReference type="Gene3D" id="2.40.50.330">
    <property type="match status" value="1"/>
</dbReference>
<accession>A0A109REB2</accession>
<dbReference type="EMBL" id="CP065662">
    <property type="protein sequence ID" value="QPS01087.1"/>
    <property type="molecule type" value="Genomic_DNA"/>
</dbReference>
<organism evidence="7 8">
    <name type="scientific">Aerococcus urinae</name>
    <dbReference type="NCBI Taxonomy" id="1376"/>
    <lineage>
        <taxon>Bacteria</taxon>
        <taxon>Bacillati</taxon>
        <taxon>Bacillota</taxon>
        <taxon>Bacilli</taxon>
        <taxon>Lactobacillales</taxon>
        <taxon>Aerococcaceae</taxon>
        <taxon>Aerococcus</taxon>
    </lineage>
</organism>
<dbReference type="InterPro" id="IPR048588">
    <property type="entry name" value="CvfB_S1_2nd"/>
</dbReference>
<reference evidence="6" key="2">
    <citation type="submission" date="2022-09" db="EMBL/GenBank/DDBJ databases">
        <title>Aerococcus urinae taxonomy study.</title>
        <authorList>
            <person name="Christensen J."/>
            <person name="Senneby E."/>
        </authorList>
    </citation>
    <scope>NUCLEOTIDE SEQUENCE</scope>
    <source>
        <strain evidence="6">NLD-066-U95</strain>
    </source>
</reference>
<dbReference type="EMBL" id="JAOTML010000003">
    <property type="protein sequence ID" value="MCY3053002.1"/>
    <property type="molecule type" value="Genomic_DNA"/>
</dbReference>
<reference evidence="7 8" key="1">
    <citation type="submission" date="2020-12" db="EMBL/GenBank/DDBJ databases">
        <title>FDA dAtabase for Regulatory Grade micrObial Sequences (FDA-ARGOS): Supporting development and validation of Infectious Disease Dx tests.</title>
        <authorList>
            <person name="Sproer C."/>
            <person name="Gronow S."/>
            <person name="Severitt S."/>
            <person name="Schroder I."/>
            <person name="Tallon L."/>
            <person name="Sadzewicz L."/>
            <person name="Zhao X."/>
            <person name="Boylan J."/>
            <person name="Ott S."/>
            <person name="Bowen H."/>
            <person name="Vavikolanu K."/>
            <person name="Mehta A."/>
            <person name="Aluvathingal J."/>
            <person name="Nadendla S."/>
            <person name="Lowell S."/>
            <person name="Myers T."/>
            <person name="Yan Y."/>
            <person name="Sichtig H."/>
        </authorList>
    </citation>
    <scope>NUCLEOTIDE SEQUENCE [LARGE SCALE GENOMIC DNA]</scope>
    <source>
        <strain evidence="7 8">FDAARGOS_911</strain>
    </source>
</reference>
<dbReference type="RefSeq" id="WP_060778054.1">
    <property type="nucleotide sequence ID" value="NZ_CAJHLF010000003.1"/>
</dbReference>
<dbReference type="KEGG" id="aun:AWM73_03160"/>
<gene>
    <name evidence="7" type="ORF">I6G68_06885</name>
    <name evidence="6" type="ORF">ODY43_03275</name>
</gene>
<dbReference type="Pfam" id="PF21543">
    <property type="entry name" value="CvfB_2nd"/>
    <property type="match status" value="1"/>
</dbReference>
<feature type="domain" description="Conserved virulence factor B third S1" evidence="5">
    <location>
        <begin position="150"/>
        <end position="217"/>
    </location>
</feature>